<feature type="compositionally biased region" description="Gly residues" evidence="1">
    <location>
        <begin position="142"/>
        <end position="157"/>
    </location>
</feature>
<feature type="compositionally biased region" description="Basic and acidic residues" evidence="1">
    <location>
        <begin position="384"/>
        <end position="405"/>
    </location>
</feature>
<feature type="region of interest" description="Disordered" evidence="1">
    <location>
        <begin position="317"/>
        <end position="430"/>
    </location>
</feature>
<feature type="compositionally biased region" description="Gly residues" evidence="1">
    <location>
        <begin position="102"/>
        <end position="118"/>
    </location>
</feature>
<evidence type="ECO:0000313" key="3">
    <source>
        <dbReference type="Proteomes" id="UP000541558"/>
    </source>
</evidence>
<proteinExistence type="predicted"/>
<gene>
    <name evidence="2" type="ORF">D9611_001259</name>
</gene>
<dbReference type="Proteomes" id="UP000541558">
    <property type="component" value="Unassembled WGS sequence"/>
</dbReference>
<feature type="compositionally biased region" description="Polar residues" evidence="1">
    <location>
        <begin position="408"/>
        <end position="417"/>
    </location>
</feature>
<protein>
    <recommendedName>
        <fullName evidence="4">Extracellular mutant protein 11 C-terminal domain-containing protein</fullName>
    </recommendedName>
</protein>
<organism evidence="2 3">
    <name type="scientific">Ephemerocybe angulata</name>
    <dbReference type="NCBI Taxonomy" id="980116"/>
    <lineage>
        <taxon>Eukaryota</taxon>
        <taxon>Fungi</taxon>
        <taxon>Dikarya</taxon>
        <taxon>Basidiomycota</taxon>
        <taxon>Agaricomycotina</taxon>
        <taxon>Agaricomycetes</taxon>
        <taxon>Agaricomycetidae</taxon>
        <taxon>Agaricales</taxon>
        <taxon>Agaricineae</taxon>
        <taxon>Psathyrellaceae</taxon>
        <taxon>Ephemerocybe</taxon>
    </lineage>
</organism>
<evidence type="ECO:0008006" key="4">
    <source>
        <dbReference type="Google" id="ProtNLM"/>
    </source>
</evidence>
<evidence type="ECO:0000256" key="1">
    <source>
        <dbReference type="SAM" id="MobiDB-lite"/>
    </source>
</evidence>
<feature type="compositionally biased region" description="Polar residues" evidence="1">
    <location>
        <begin position="53"/>
        <end position="66"/>
    </location>
</feature>
<keyword evidence="3" id="KW-1185">Reference proteome</keyword>
<accession>A0A8H5CIV1</accession>
<name>A0A8H5CIV1_9AGAR</name>
<dbReference type="AlphaFoldDB" id="A0A8H5CIV1"/>
<sequence length="549" mass="57953">MSARTPFFPSGGSARPPTRNATQTTADATQADATSTGQGGAGPQNVVAAFQADLSNPLHSAQKQGSKNGGADALGPVPGADAPRKNGLAALNAKKKGSKGPLAGGFGSGFGGSSGGEGLNDMPPPRPGTADPQGRLRHSGSGSFGIGGRHGNSGSGNGFTTSFGSHRAQREGTNAGPKIMAPVPMQAPSSLLSGRNIDLDVAYSGFKAPALRGMGQNGAAGHRSAASEAHISAENRQLDELDQLDLNEQQSIQSSSFASGLDTSGTSSATLAEQHDVSFGDMALPKDSSASGDYDHFLAGMDTGPRRVIIDLDSENRGGQVAGHSQQDFGIPGHNINGEGRVFQQQGGRQQAGRKRNRDSVEASESPYEMPNAKRLKVANVAGDGRRGGSHEVEPNYAPHQEHGRRSVQPQRAGTSYQPPRPQSPQQRPLDKLFGVDFDELIKKNMPAYEQNVQKWNDGTLNEWLAGSDGEAIGSLLVLRNANCAPPLEMTTKFSDVLDFAKGHMMKQIQFYTKLQTKLDNYSEVLEDRKEWLHEATEKVLVEGKSVLK</sequence>
<feature type="compositionally biased region" description="Low complexity" evidence="1">
    <location>
        <begin position="338"/>
        <end position="351"/>
    </location>
</feature>
<feature type="region of interest" description="Disordered" evidence="1">
    <location>
        <begin position="1"/>
        <end position="181"/>
    </location>
</feature>
<evidence type="ECO:0000313" key="2">
    <source>
        <dbReference type="EMBL" id="KAF5341618.1"/>
    </source>
</evidence>
<comment type="caution">
    <text evidence="2">The sequence shown here is derived from an EMBL/GenBank/DDBJ whole genome shotgun (WGS) entry which is preliminary data.</text>
</comment>
<dbReference type="EMBL" id="JAACJK010000001">
    <property type="protein sequence ID" value="KAF5341618.1"/>
    <property type="molecule type" value="Genomic_DNA"/>
</dbReference>
<feature type="compositionally biased region" description="Low complexity" evidence="1">
    <location>
        <begin position="21"/>
        <end position="36"/>
    </location>
</feature>
<dbReference type="OrthoDB" id="3261714at2759"/>
<reference evidence="2 3" key="1">
    <citation type="journal article" date="2020" name="ISME J.">
        <title>Uncovering the hidden diversity of litter-decomposition mechanisms in mushroom-forming fungi.</title>
        <authorList>
            <person name="Floudas D."/>
            <person name="Bentzer J."/>
            <person name="Ahren D."/>
            <person name="Johansson T."/>
            <person name="Persson P."/>
            <person name="Tunlid A."/>
        </authorList>
    </citation>
    <scope>NUCLEOTIDE SEQUENCE [LARGE SCALE GENOMIC DNA]</scope>
    <source>
        <strain evidence="2 3">CBS 175.51</strain>
    </source>
</reference>